<accession>T1KNX4</accession>
<dbReference type="SMART" id="SM00230">
    <property type="entry name" value="CysPc"/>
    <property type="match status" value="1"/>
</dbReference>
<dbReference type="Pfam" id="PF00648">
    <property type="entry name" value="Peptidase_C2"/>
    <property type="match status" value="1"/>
</dbReference>
<dbReference type="Proteomes" id="UP000015104">
    <property type="component" value="Unassembled WGS sequence"/>
</dbReference>
<evidence type="ECO:0000256" key="1">
    <source>
        <dbReference type="ARBA" id="ARBA00007623"/>
    </source>
</evidence>
<dbReference type="eggNOG" id="KOG0045">
    <property type="taxonomic scope" value="Eukaryota"/>
</dbReference>
<evidence type="ECO:0000256" key="2">
    <source>
        <dbReference type="PIRSR" id="PIRSR622684-1"/>
    </source>
</evidence>
<dbReference type="GO" id="GO:0004198">
    <property type="term" value="F:calcium-dependent cysteine-type endopeptidase activity"/>
    <property type="evidence" value="ECO:0007669"/>
    <property type="project" value="InterPro"/>
</dbReference>
<dbReference type="Gene3D" id="3.90.70.10">
    <property type="entry name" value="Cysteine proteinases"/>
    <property type="match status" value="1"/>
</dbReference>
<feature type="compositionally biased region" description="Polar residues" evidence="4">
    <location>
        <begin position="34"/>
        <end position="44"/>
    </location>
</feature>
<sequence length="1040" mass="115444">MGFTRNNNQRNHYHHHNQHHHNLHHPQSSHQSKLLGTSSNQNQHHQQKAFILPHNGVQRVNGNQPNVITSSSNGNGNQIGNCIDQNGSCVNSVPIASASSSRENQVNQQVAPNNHNTIGPTTGVATATTKSQQQSSGSSNSANHNQNNRSHQVNPPSSSSSSTTSSTNYSYLRRLCRERGILFEDATFTPGNRSLYGKKDVPSSSSCNFMSKISSSIVWMRPYEICSRPKFISSPSPEGTTSTSPTGRFDVEQGEAIIAITACSGNNKSSSSSPSSLLIPSLSSSSTTNHHVLSNGSGSGGGVGNGNINGGHSGLSGGIIGNANASSSSSSPANYLSSKTTCSSLLSAISCLTLTPSLLDRVVPSDQSFSPSSYSGIFRFRFWRFGDWTEVIIDDRLPTYKGRLLFLRSADPTEFWVPLLEKAYSKMYGSYDYYLKNCFTAQTLQDLTGGIAQSFTIPHHDGHIIYQMISSAVPRSTLLSACISSIPPNEAPASLLSLSGGASASTPFTAFSSSYLSSGLSVAMNKLQPARLRNGLITRQAYSITGLARVRTQTRPVVLIRLKNAWGKGEWNGPWSERSWEWDTLTDRDKEELSARCRDDGEFWMSFDDFLRFFTHLDLVHIGPDDWMAETALHHKRPWRAVLARRRWRYGFNAGGSPEYKDTFSTNPQFHIHIPKNGLNKCHVVVSVTQNYLPIGLTVSATHPFTKSELQPHHLHHAHHHHPYHYQQNQQLSSSFPTSSPFISQRNQGPPINLYPIGFCVYEVPPGMKRLTSGFIAAHRPLDVTAFTCTRETVTFFTLPPGDFIIVPSTEKPHCETKFLLRILTDEPSTIWEVNDDNVIFTDISIPKVIENTGQNGHNVLNRLIAKLPNEIDAALLLKVLKAYWKPLNILYDKPSMELCRCLIMLKDATITGKLVVTESLASLLNMLHFWRTIFTKHQSNSHHKVSSYNFRLVLWEAGISVSNKVLECLVIRYTNNCALLNLESYLLSLVKLHLAHDRYRSLERKGKNQNLTLEEIDGDDDFVNHLLVIDQHDGDNFHL</sequence>
<proteinExistence type="inferred from homology"/>
<reference evidence="7" key="1">
    <citation type="submission" date="2011-08" db="EMBL/GenBank/DDBJ databases">
        <authorList>
            <person name="Rombauts S."/>
        </authorList>
    </citation>
    <scope>NUCLEOTIDE SEQUENCE</scope>
    <source>
        <strain evidence="7">London</strain>
    </source>
</reference>
<dbReference type="EnsemblMetazoa" id="tetur16g02530.1">
    <property type="protein sequence ID" value="tetur16g02530.1"/>
    <property type="gene ID" value="tetur16g02530"/>
</dbReference>
<dbReference type="InterPro" id="IPR001300">
    <property type="entry name" value="Peptidase_C2_calpain_cat"/>
</dbReference>
<dbReference type="InterPro" id="IPR011992">
    <property type="entry name" value="EF-hand-dom_pair"/>
</dbReference>
<feature type="compositionally biased region" description="Low complexity" evidence="4">
    <location>
        <begin position="131"/>
        <end position="166"/>
    </location>
</feature>
<feature type="compositionally biased region" description="Low complexity" evidence="4">
    <location>
        <begin position="1"/>
        <end position="10"/>
    </location>
</feature>
<dbReference type="InterPro" id="IPR038765">
    <property type="entry name" value="Papain-like_cys_pep_sf"/>
</dbReference>
<feature type="compositionally biased region" description="Basic residues" evidence="4">
    <location>
        <begin position="11"/>
        <end position="24"/>
    </location>
</feature>
<dbReference type="STRING" id="32264.T1KNX4"/>
<dbReference type="SMART" id="SM00720">
    <property type="entry name" value="calpain_III"/>
    <property type="match status" value="1"/>
</dbReference>
<reference evidence="6" key="2">
    <citation type="submission" date="2015-06" db="UniProtKB">
        <authorList>
            <consortium name="EnsemblMetazoa"/>
        </authorList>
    </citation>
    <scope>IDENTIFICATION</scope>
</reference>
<name>T1KNX4_TETUR</name>
<dbReference type="SUPFAM" id="SSF47473">
    <property type="entry name" value="EF-hand"/>
    <property type="match status" value="1"/>
</dbReference>
<feature type="region of interest" description="Disordered" evidence="4">
    <location>
        <begin position="100"/>
        <end position="166"/>
    </location>
</feature>
<dbReference type="CDD" id="cd00044">
    <property type="entry name" value="CysPc"/>
    <property type="match status" value="1"/>
</dbReference>
<evidence type="ECO:0000259" key="5">
    <source>
        <dbReference type="PROSITE" id="PS50203"/>
    </source>
</evidence>
<dbReference type="SUPFAM" id="SSF54001">
    <property type="entry name" value="Cysteine proteinases"/>
    <property type="match status" value="2"/>
</dbReference>
<dbReference type="GO" id="GO:0006508">
    <property type="term" value="P:proteolysis"/>
    <property type="evidence" value="ECO:0007669"/>
    <property type="project" value="InterPro"/>
</dbReference>
<dbReference type="SUPFAM" id="SSF49758">
    <property type="entry name" value="Calpain large subunit, middle domain (domain III)"/>
    <property type="match status" value="1"/>
</dbReference>
<dbReference type="EMBL" id="CAEY01000278">
    <property type="status" value="NOT_ANNOTATED_CDS"/>
    <property type="molecule type" value="Genomic_DNA"/>
</dbReference>
<comment type="caution">
    <text evidence="3">Lacks conserved residue(s) required for the propagation of feature annotation.</text>
</comment>
<dbReference type="Gene3D" id="1.10.238.10">
    <property type="entry name" value="EF-hand"/>
    <property type="match status" value="1"/>
</dbReference>
<evidence type="ECO:0000256" key="3">
    <source>
        <dbReference type="PROSITE-ProRule" id="PRU00239"/>
    </source>
</evidence>
<feature type="domain" description="Calpain catalytic" evidence="5">
    <location>
        <begin position="182"/>
        <end position="623"/>
    </location>
</feature>
<evidence type="ECO:0000313" key="6">
    <source>
        <dbReference type="EnsemblMetazoa" id="tetur16g02530.1"/>
    </source>
</evidence>
<dbReference type="AlphaFoldDB" id="T1KNX4"/>
<comment type="similarity">
    <text evidence="1">Belongs to the peptidase C2 family.</text>
</comment>
<evidence type="ECO:0000256" key="4">
    <source>
        <dbReference type="SAM" id="MobiDB-lite"/>
    </source>
</evidence>
<dbReference type="InterPro" id="IPR036213">
    <property type="entry name" value="Calpain_III_sf"/>
</dbReference>
<evidence type="ECO:0000313" key="7">
    <source>
        <dbReference type="Proteomes" id="UP000015104"/>
    </source>
</evidence>
<protein>
    <recommendedName>
        <fullName evidence="5">Calpain catalytic domain-containing protein</fullName>
    </recommendedName>
</protein>
<dbReference type="HOGENOM" id="CLU_010982_0_4_1"/>
<dbReference type="InterPro" id="IPR022682">
    <property type="entry name" value="Calpain_domain_III"/>
</dbReference>
<feature type="compositionally biased region" description="Polar residues" evidence="4">
    <location>
        <begin position="100"/>
        <end position="130"/>
    </location>
</feature>
<feature type="active site" evidence="2">
    <location>
        <position position="564"/>
    </location>
</feature>
<dbReference type="Pfam" id="PF01067">
    <property type="entry name" value="Calpain_III"/>
    <property type="match status" value="2"/>
</dbReference>
<dbReference type="PANTHER" id="PTHR10183">
    <property type="entry name" value="CALPAIN"/>
    <property type="match status" value="1"/>
</dbReference>
<dbReference type="PANTHER" id="PTHR10183:SF424">
    <property type="entry name" value="CALPAIN-B-LIKE PROTEIN"/>
    <property type="match status" value="1"/>
</dbReference>
<feature type="region of interest" description="Disordered" evidence="4">
    <location>
        <begin position="1"/>
        <end position="45"/>
    </location>
</feature>
<dbReference type="Gene3D" id="2.60.120.380">
    <property type="match status" value="1"/>
</dbReference>
<dbReference type="PROSITE" id="PS50203">
    <property type="entry name" value="CALPAIN_CAT"/>
    <property type="match status" value="1"/>
</dbReference>
<dbReference type="GO" id="GO:0005737">
    <property type="term" value="C:cytoplasm"/>
    <property type="evidence" value="ECO:0007669"/>
    <property type="project" value="TreeGrafter"/>
</dbReference>
<feature type="region of interest" description="Disordered" evidence="4">
    <location>
        <begin position="288"/>
        <end position="308"/>
    </location>
</feature>
<feature type="compositionally biased region" description="Gly residues" evidence="4">
    <location>
        <begin position="297"/>
        <end position="308"/>
    </location>
</feature>
<keyword evidence="7" id="KW-1185">Reference proteome</keyword>
<dbReference type="InterPro" id="IPR022684">
    <property type="entry name" value="Calpain_cysteine_protease"/>
</dbReference>
<organism evidence="6 7">
    <name type="scientific">Tetranychus urticae</name>
    <name type="common">Two-spotted spider mite</name>
    <dbReference type="NCBI Taxonomy" id="32264"/>
    <lineage>
        <taxon>Eukaryota</taxon>
        <taxon>Metazoa</taxon>
        <taxon>Ecdysozoa</taxon>
        <taxon>Arthropoda</taxon>
        <taxon>Chelicerata</taxon>
        <taxon>Arachnida</taxon>
        <taxon>Acari</taxon>
        <taxon>Acariformes</taxon>
        <taxon>Trombidiformes</taxon>
        <taxon>Prostigmata</taxon>
        <taxon>Eleutherengona</taxon>
        <taxon>Raphignathae</taxon>
        <taxon>Tetranychoidea</taxon>
        <taxon>Tetranychidae</taxon>
        <taxon>Tetranychus</taxon>
    </lineage>
</organism>
<dbReference type="InterPro" id="IPR022683">
    <property type="entry name" value="Calpain_III"/>
</dbReference>